<comment type="caution">
    <text evidence="2">The sequence shown here is derived from an EMBL/GenBank/DDBJ whole genome shotgun (WGS) entry which is preliminary data.</text>
</comment>
<gene>
    <name evidence="2" type="ORF">RM844_15400</name>
</gene>
<protein>
    <submittedName>
        <fullName evidence="2">Uncharacterized protein</fullName>
    </submittedName>
</protein>
<reference evidence="3" key="1">
    <citation type="submission" date="2023-07" db="EMBL/GenBank/DDBJ databases">
        <title>30 novel species of actinomycetes from the DSMZ collection.</title>
        <authorList>
            <person name="Nouioui I."/>
        </authorList>
    </citation>
    <scope>NUCLEOTIDE SEQUENCE [LARGE SCALE GENOMIC DNA]</scope>
    <source>
        <strain evidence="3">DSM 44915</strain>
    </source>
</reference>
<keyword evidence="3" id="KW-1185">Reference proteome</keyword>
<feature type="region of interest" description="Disordered" evidence="1">
    <location>
        <begin position="325"/>
        <end position="372"/>
    </location>
</feature>
<name>A0ABU2JRT3_9ACTN</name>
<evidence type="ECO:0000313" key="2">
    <source>
        <dbReference type="EMBL" id="MDT0267672.1"/>
    </source>
</evidence>
<evidence type="ECO:0000256" key="1">
    <source>
        <dbReference type="SAM" id="MobiDB-lite"/>
    </source>
</evidence>
<feature type="compositionally biased region" description="Basic and acidic residues" evidence="1">
    <location>
        <begin position="201"/>
        <end position="217"/>
    </location>
</feature>
<organism evidence="2 3">
    <name type="scientific">Streptomyces chisholmiae</name>
    <dbReference type="NCBI Taxonomy" id="3075540"/>
    <lineage>
        <taxon>Bacteria</taxon>
        <taxon>Bacillati</taxon>
        <taxon>Actinomycetota</taxon>
        <taxon>Actinomycetes</taxon>
        <taxon>Kitasatosporales</taxon>
        <taxon>Streptomycetaceae</taxon>
        <taxon>Streptomyces</taxon>
    </lineage>
</organism>
<feature type="compositionally biased region" description="Acidic residues" evidence="1">
    <location>
        <begin position="351"/>
        <end position="360"/>
    </location>
</feature>
<dbReference type="RefSeq" id="WP_311667755.1">
    <property type="nucleotide sequence ID" value="NZ_JAVREO010000008.1"/>
</dbReference>
<sequence>MGDKFAVNYDLLLMLQREMNKLADEAEEGGASGHFLAVATGGDEGRDRVFGHEELSRQVAFFQFDSAKRTKEGVDGLRKFGNTFGSLAATLIDMDSQLATSASFSVASMGFSEWLGEKEAYESHQRKVDAWNGYLESIGAADYFHDHPEANIDQVCQPPGPDEPDNRPDWCDTHLQNWADDVRGVDGIDDRVPPHPGLPEDAPKPPTDEPPDRVEFSDRRGNAISSSVTYDSDYNIIAEESTVTLANGERYTTLTEYDGPPNIVESSYSLHPAGPGSAPVTAEAPAFDTRDYTVTSTSSDGTVTVEEVSIDDEGAEVPGAGTKTVTVTSVDDDGEEKTEVKEYTRAGPFEDWVEEGEEESGEVRPERVMPMV</sequence>
<dbReference type="Proteomes" id="UP001183410">
    <property type="component" value="Unassembled WGS sequence"/>
</dbReference>
<proteinExistence type="predicted"/>
<accession>A0ABU2JRT3</accession>
<feature type="region of interest" description="Disordered" evidence="1">
    <location>
        <begin position="186"/>
        <end position="217"/>
    </location>
</feature>
<feature type="compositionally biased region" description="Basic and acidic residues" evidence="1">
    <location>
        <begin position="361"/>
        <end position="372"/>
    </location>
</feature>
<evidence type="ECO:0000313" key="3">
    <source>
        <dbReference type="Proteomes" id="UP001183410"/>
    </source>
</evidence>
<dbReference type="EMBL" id="JAVREO010000008">
    <property type="protein sequence ID" value="MDT0267672.1"/>
    <property type="molecule type" value="Genomic_DNA"/>
</dbReference>